<evidence type="ECO:0000256" key="1">
    <source>
        <dbReference type="ARBA" id="ARBA00011073"/>
    </source>
</evidence>
<feature type="domain" description="Peptidase S8/S53" evidence="12">
    <location>
        <begin position="199"/>
        <end position="661"/>
    </location>
</feature>
<dbReference type="Gene3D" id="2.60.40.10">
    <property type="entry name" value="Immunoglobulins"/>
    <property type="match status" value="1"/>
</dbReference>
<dbReference type="Gene3D" id="2.60.40.1710">
    <property type="entry name" value="Subtilisin-like superfamily"/>
    <property type="match status" value="1"/>
</dbReference>
<dbReference type="InterPro" id="IPR000209">
    <property type="entry name" value="Peptidase_S8/S53_dom"/>
</dbReference>
<dbReference type="CDD" id="cd07475">
    <property type="entry name" value="Peptidases_S8_C5a_Peptidase"/>
    <property type="match status" value="1"/>
</dbReference>
<name>A0ABW2NLU1_9BACL</name>
<dbReference type="EMBL" id="JBHTCP010000013">
    <property type="protein sequence ID" value="MFC7371434.1"/>
    <property type="molecule type" value="Genomic_DNA"/>
</dbReference>
<dbReference type="PANTHER" id="PTHR43399:SF4">
    <property type="entry name" value="CELL WALL-ASSOCIATED PROTEASE"/>
    <property type="match status" value="1"/>
</dbReference>
<dbReference type="InterPro" id="IPR010435">
    <property type="entry name" value="C5a/SBT2-like_Fn3"/>
</dbReference>
<dbReference type="SUPFAM" id="SSF52743">
    <property type="entry name" value="Subtilisin-like"/>
    <property type="match status" value="1"/>
</dbReference>
<evidence type="ECO:0000313" key="17">
    <source>
        <dbReference type="Proteomes" id="UP001596549"/>
    </source>
</evidence>
<dbReference type="InterPro" id="IPR023828">
    <property type="entry name" value="Peptidase_S8_Ser-AS"/>
</dbReference>
<dbReference type="InterPro" id="IPR051048">
    <property type="entry name" value="Peptidase_S8/S53_subtilisin"/>
</dbReference>
<evidence type="ECO:0000259" key="12">
    <source>
        <dbReference type="Pfam" id="PF00082"/>
    </source>
</evidence>
<evidence type="ECO:0000256" key="4">
    <source>
        <dbReference type="ARBA" id="ARBA00022729"/>
    </source>
</evidence>
<dbReference type="Gene3D" id="3.40.50.200">
    <property type="entry name" value="Peptidase S8/S53 domain"/>
    <property type="match status" value="1"/>
</dbReference>
<organism evidence="16 17">
    <name type="scientific">Fictibacillus iocasae</name>
    <dbReference type="NCBI Taxonomy" id="2715437"/>
    <lineage>
        <taxon>Bacteria</taxon>
        <taxon>Bacillati</taxon>
        <taxon>Bacillota</taxon>
        <taxon>Bacilli</taxon>
        <taxon>Bacillales</taxon>
        <taxon>Fictibacillaceae</taxon>
        <taxon>Fictibacillus</taxon>
    </lineage>
</organism>
<keyword evidence="17" id="KW-1185">Reference proteome</keyword>
<comment type="caution">
    <text evidence="16">The sequence shown here is derived from an EMBL/GenBank/DDBJ whole genome shotgun (WGS) entry which is preliminary data.</text>
</comment>
<evidence type="ECO:0000259" key="15">
    <source>
        <dbReference type="Pfam" id="PF17936"/>
    </source>
</evidence>
<evidence type="ECO:0000256" key="3">
    <source>
        <dbReference type="ARBA" id="ARBA00022670"/>
    </source>
</evidence>
<dbReference type="InterPro" id="IPR046450">
    <property type="entry name" value="PA_dom_sf"/>
</dbReference>
<feature type="active site" description="Charge relay system" evidence="8">
    <location>
        <position position="208"/>
    </location>
</feature>
<evidence type="ECO:0000256" key="6">
    <source>
        <dbReference type="ARBA" id="ARBA00022801"/>
    </source>
</evidence>
<dbReference type="Pfam" id="PF02225">
    <property type="entry name" value="PA"/>
    <property type="match status" value="1"/>
</dbReference>
<dbReference type="PRINTS" id="PR00723">
    <property type="entry name" value="SUBTILISIN"/>
</dbReference>
<dbReference type="PROSITE" id="PS51892">
    <property type="entry name" value="SUBTILASE"/>
    <property type="match status" value="1"/>
</dbReference>
<dbReference type="Pfam" id="PF00082">
    <property type="entry name" value="Peptidase_S8"/>
    <property type="match status" value="1"/>
</dbReference>
<feature type="active site" description="Charge relay system" evidence="8">
    <location>
        <position position="599"/>
    </location>
</feature>
<evidence type="ECO:0000259" key="13">
    <source>
        <dbReference type="Pfam" id="PF02225"/>
    </source>
</evidence>
<feature type="active site" description="Charge relay system" evidence="8">
    <location>
        <position position="274"/>
    </location>
</feature>
<dbReference type="Gene3D" id="3.50.30.30">
    <property type="match status" value="1"/>
</dbReference>
<dbReference type="Pfam" id="PF17936">
    <property type="entry name" value="Big_6"/>
    <property type="match status" value="1"/>
</dbReference>
<dbReference type="PROSITE" id="PS00137">
    <property type="entry name" value="SUBTILASE_HIS"/>
    <property type="match status" value="1"/>
</dbReference>
<evidence type="ECO:0000256" key="2">
    <source>
        <dbReference type="ARBA" id="ARBA00022525"/>
    </source>
</evidence>
<keyword evidence="7 8" id="KW-0720">Serine protease</keyword>
<evidence type="ECO:0000256" key="9">
    <source>
        <dbReference type="RuleBase" id="RU003355"/>
    </source>
</evidence>
<feature type="chain" id="PRO_5046203811" evidence="11">
    <location>
        <begin position="33"/>
        <end position="1328"/>
    </location>
</feature>
<accession>A0ABW2NLU1</accession>
<feature type="domain" description="PA" evidence="13">
    <location>
        <begin position="451"/>
        <end position="531"/>
    </location>
</feature>
<evidence type="ECO:0000256" key="11">
    <source>
        <dbReference type="SAM" id="SignalP"/>
    </source>
</evidence>
<dbReference type="InterPro" id="IPR015500">
    <property type="entry name" value="Peptidase_S8_subtilisin-rel"/>
</dbReference>
<dbReference type="InterPro" id="IPR041498">
    <property type="entry name" value="Big_6"/>
</dbReference>
<feature type="compositionally biased region" description="Polar residues" evidence="10">
    <location>
        <begin position="44"/>
        <end position="58"/>
    </location>
</feature>
<proteinExistence type="inferred from homology"/>
<keyword evidence="4 11" id="KW-0732">Signal</keyword>
<evidence type="ECO:0000313" key="16">
    <source>
        <dbReference type="EMBL" id="MFC7371434.1"/>
    </source>
</evidence>
<evidence type="ECO:0000256" key="8">
    <source>
        <dbReference type="PROSITE-ProRule" id="PRU01240"/>
    </source>
</evidence>
<dbReference type="InterPro" id="IPR022398">
    <property type="entry name" value="Peptidase_S8_His-AS"/>
</dbReference>
<evidence type="ECO:0000256" key="7">
    <source>
        <dbReference type="ARBA" id="ARBA00022825"/>
    </source>
</evidence>
<keyword evidence="5" id="KW-0677">Repeat</keyword>
<reference evidence="17" key="1">
    <citation type="journal article" date="2019" name="Int. J. Syst. Evol. Microbiol.">
        <title>The Global Catalogue of Microorganisms (GCM) 10K type strain sequencing project: providing services to taxonomists for standard genome sequencing and annotation.</title>
        <authorList>
            <consortium name="The Broad Institute Genomics Platform"/>
            <consortium name="The Broad Institute Genome Sequencing Center for Infectious Disease"/>
            <person name="Wu L."/>
            <person name="Ma J."/>
        </authorList>
    </citation>
    <scope>NUCLEOTIDE SEQUENCE [LARGE SCALE GENOMIC DNA]</scope>
    <source>
        <strain evidence="17">NBRC 106396</strain>
    </source>
</reference>
<feature type="domain" description="C5a peptidase/Subtilisin-like protease SBT2-like Fn3-like" evidence="14">
    <location>
        <begin position="685"/>
        <end position="812"/>
    </location>
</feature>
<gene>
    <name evidence="16" type="ORF">ACFQPF_07080</name>
</gene>
<keyword evidence="3 8" id="KW-0645">Protease</keyword>
<dbReference type="SUPFAM" id="SSF52025">
    <property type="entry name" value="PA domain"/>
    <property type="match status" value="1"/>
</dbReference>
<feature type="signal peptide" evidence="11">
    <location>
        <begin position="1"/>
        <end position="32"/>
    </location>
</feature>
<dbReference type="InterPro" id="IPR036852">
    <property type="entry name" value="Peptidase_S8/S53_dom_sf"/>
</dbReference>
<comment type="similarity">
    <text evidence="1 8 9">Belongs to the peptidase S8 family.</text>
</comment>
<dbReference type="InterPro" id="IPR023827">
    <property type="entry name" value="Peptidase_S8_Asp-AS"/>
</dbReference>
<dbReference type="Proteomes" id="UP001596549">
    <property type="component" value="Unassembled WGS sequence"/>
</dbReference>
<dbReference type="InterPro" id="IPR013783">
    <property type="entry name" value="Ig-like_fold"/>
</dbReference>
<keyword evidence="2" id="KW-0964">Secreted</keyword>
<feature type="domain" description="Bacterial Ig" evidence="15">
    <location>
        <begin position="1249"/>
        <end position="1327"/>
    </location>
</feature>
<dbReference type="Pfam" id="PF06280">
    <property type="entry name" value="fn3_5"/>
    <property type="match status" value="1"/>
</dbReference>
<sequence>MKRMNKYSKLATYALSSALILSNLGFATPAEAASTRNMESMISQLKEQHSPKQSAAKSQQKETQAKNQLKASDKVRVIVEVEGQTPVEYATENGKLYKSLSSSKKKEIGAKVEKKQKSVKSLIRSKGVKFSYKKNFSVAFNGFSGEVTYGDVAKIESIAGVKNVYLANEYNRPEVKPDMVTSHQFIQSRQTWADAGFKGEGMVVSVIDSGVDPSHKDFVLSDNAKGDLSQSEVNTIVSSQGLKGKFYTNKVPYGYNYYDQNDTILDIGPDASMHGMHVAGTVAANGDETKGGLKGVAPEAQVLGMKVFSNDPNYPSTWSDIYLAAIDDSIKLGADVVNMSLGSTASFYDERSAEDLAITRAVENGIVCSVSAGNSGHISSGWDNPFAQNPDIGVVGAPGLNRDSIQVAASGNEAYLYEHKITVDGVDGFASIGYGVDDWTKLAAAHKNSLELVSLGGKLGAPEDYAGVDVKGKVVVVSRGGLTFYDKTKNAADAGAIGIIVYNSDNPVFFKDQGGWQVPFMKISKQDGLALENAISEGKKTLHVEQAKKEADAEVGRMTDFTSWGTTPSLELKPEITAPGGKILSTLNDDQYGQMSGTSMAAPHVAGGAALVQEYLKEDKRFGKLSVEQRTRLAKVLLMNTSKVIEDLNDQPFSPRRQGAGMMQTYAAVDTPVYFYNNANHEAKVELKELSSKVFEMSFTAKNISDKDVTYNVNTDVLTDTIQQVEGSPDYNALIAGDMKDAKVTAPSTVTVKAGKTSTFKVKVDFTNAKIPVIDKDGKEQFQNLKQDIFVEGFVTLSDVKKVQPTLAVPYTGFYGKWDRPAIVDGFEDLGETRFYDLNYLFPKETPHDMVTGADSDFIGTVPGKDYYPLSPNGDKFADDIYPLPSFLRNAAEVQYNVLDKNGNFLRRVQLEKNVLKSFYDSGSGEAFSLNTKRAWDGTVKGTKVPDGLYHYEIKSVIDYAGAQWQSKKIKVFVDTTAPEVNAKYDAEKKVVTWSAKDGGTGLDVFGIYVDGKLIETVSSDQTVYQLKDVPEKAVIDVIAMDYAGNAGSDKAAIGDIDTPIIFLDDHAPKPYGQYNSRVVPVKGYVTEDSGIKKLTVNGKETVVTKDLDGNYQFETTAAFASEGLHDVILKVTDYDGKEFAIARKVFIDTTAAQISVKAPAKVHTNVNEATLRINMKDNFNYLSLYVDDNHEYDKAIESPVDILVPANDTVNVKVALKPGVNTFHLTVTDLGGNKTTKKVTILKADIVAPAAPKVNALNSKSTYVSGKTEPGAKVTVKAGKKVIGTATADKKGSYKVKIKAQKKGTILTVTAEDKAKNISKATSVKVG</sequence>
<keyword evidence="6 8" id="KW-0378">Hydrolase</keyword>
<dbReference type="PROSITE" id="PS00138">
    <property type="entry name" value="SUBTILASE_SER"/>
    <property type="match status" value="1"/>
</dbReference>
<dbReference type="InterPro" id="IPR003137">
    <property type="entry name" value="PA_domain"/>
</dbReference>
<evidence type="ECO:0000259" key="14">
    <source>
        <dbReference type="Pfam" id="PF06280"/>
    </source>
</evidence>
<evidence type="ECO:0000256" key="10">
    <source>
        <dbReference type="SAM" id="MobiDB-lite"/>
    </source>
</evidence>
<evidence type="ECO:0000256" key="5">
    <source>
        <dbReference type="ARBA" id="ARBA00022737"/>
    </source>
</evidence>
<feature type="region of interest" description="Disordered" evidence="10">
    <location>
        <begin position="44"/>
        <end position="69"/>
    </location>
</feature>
<dbReference type="PANTHER" id="PTHR43399">
    <property type="entry name" value="SUBTILISIN-RELATED"/>
    <property type="match status" value="1"/>
</dbReference>
<protein>
    <submittedName>
        <fullName evidence="16">S8 family serine peptidase</fullName>
    </submittedName>
</protein>
<dbReference type="PROSITE" id="PS00136">
    <property type="entry name" value="SUBTILASE_ASP"/>
    <property type="match status" value="1"/>
</dbReference>
<dbReference type="InterPro" id="IPR034216">
    <property type="entry name" value="C5a_Peptidase"/>
</dbReference>
<dbReference type="RefSeq" id="WP_379747998.1">
    <property type="nucleotide sequence ID" value="NZ_JBHTCP010000013.1"/>
</dbReference>